<accession>A0A6A4ZWT6</accession>
<sequence>MLAAIFSPAVAPHNHNQHSGELYVQQRRHVPREVSLYPPQIISDAMPRQHSDFFSNLPYFAIATTDSHGRPWATLVTGPSDARPVSAVSSDKLHVQSQLPTDDPFGACVTSSNSTALWAGIGVDFSNRRRNKVAGYVVSSSFDNGMLRMDLTTNDNMGNCPKYITVRDLVYAPKPHPSTISNTFHDPATNDTVALTDEEIEHVHRASTLFIASRHIDPTDTRSTDMGLNHRGGAPGFARVGEAGTTINLPDFSGNRFYQSLGNIQTDHVAGLVVPCFVTGDLLYLTGHAENLFDDDATRLMPRVTLLTRIVVTAKVFIKAALPFDLRGGVESLSPYNPPPRYLASELAAQGKTMGGQGLNIATLAQVTRVTSNIAAFTFDLAAPVTFVPGGFTVFDFSQFFDKPYMHMHNANPKLVNDDFVRTWTISSSPPYSLEKGEFAPTSRITCTIKHVPGGTVSSFLHTMVSRGFQVPLLGTGGEFSPFSSPPLHSLPAKMLWVAAGVGVTPFLAFAEAVEASKASVDVTVFLSGRGDEGLGLVQALRRTGMSKVILFDSTAKASTSNVVARRLQLHDFKGVVDLPHRHAYVCGPSDFMQTTTTWLNQAGAPSVHKESFAF</sequence>
<evidence type="ECO:0000313" key="3">
    <source>
        <dbReference type="Proteomes" id="UP000469452"/>
    </source>
</evidence>
<dbReference type="SUPFAM" id="SSF63380">
    <property type="entry name" value="Riboflavin synthase domain-like"/>
    <property type="match status" value="1"/>
</dbReference>
<reference evidence="2 3" key="1">
    <citation type="submission" date="2019-06" db="EMBL/GenBank/DDBJ databases">
        <title>Genomics analysis of Aphanomyces spp. identifies a new class of oomycete effector associated with host adaptation.</title>
        <authorList>
            <person name="Gaulin E."/>
        </authorList>
    </citation>
    <scope>NUCLEOTIDE SEQUENCE [LARGE SCALE GENOMIC DNA]</scope>
    <source>
        <strain evidence="2 3">E</strain>
    </source>
</reference>
<dbReference type="InterPro" id="IPR017938">
    <property type="entry name" value="Riboflavin_synthase-like_b-brl"/>
</dbReference>
<proteinExistence type="predicted"/>
<protein>
    <recommendedName>
        <fullName evidence="1">FAD-binding FR-type domain-containing protein</fullName>
    </recommendedName>
</protein>
<dbReference type="Gene3D" id="2.40.30.10">
    <property type="entry name" value="Translation factors"/>
    <property type="match status" value="1"/>
</dbReference>
<dbReference type="InterPro" id="IPR039261">
    <property type="entry name" value="FNR_nucleotide-bd"/>
</dbReference>
<comment type="caution">
    <text evidence="2">The sequence shown here is derived from an EMBL/GenBank/DDBJ whole genome shotgun (WGS) entry which is preliminary data.</text>
</comment>
<feature type="domain" description="FAD-binding FR-type" evidence="1">
    <location>
        <begin position="357"/>
        <end position="483"/>
    </location>
</feature>
<dbReference type="VEuPathDB" id="FungiDB:H257_03819"/>
<dbReference type="GO" id="GO:0016491">
    <property type="term" value="F:oxidoreductase activity"/>
    <property type="evidence" value="ECO:0007669"/>
    <property type="project" value="InterPro"/>
</dbReference>
<evidence type="ECO:0000259" key="1">
    <source>
        <dbReference type="PROSITE" id="PS51384"/>
    </source>
</evidence>
<dbReference type="EMBL" id="VJMI01015632">
    <property type="protein sequence ID" value="KAF0725738.1"/>
    <property type="molecule type" value="Genomic_DNA"/>
</dbReference>
<dbReference type="SUPFAM" id="SSF52343">
    <property type="entry name" value="Ferredoxin reductase-like, C-terminal NADP-linked domain"/>
    <property type="match status" value="1"/>
</dbReference>
<evidence type="ECO:0000313" key="2">
    <source>
        <dbReference type="EMBL" id="KAF0725738.1"/>
    </source>
</evidence>
<gene>
    <name evidence="2" type="ORF">AaE_009679</name>
</gene>
<dbReference type="PROSITE" id="PS51384">
    <property type="entry name" value="FAD_FR"/>
    <property type="match status" value="1"/>
</dbReference>
<dbReference type="PANTHER" id="PTHR42815">
    <property type="entry name" value="FAD-BINDING, PUTATIVE (AFU_ORTHOLOGUE AFUA_6G07600)-RELATED"/>
    <property type="match status" value="1"/>
</dbReference>
<name>A0A6A4ZWT6_APHAT</name>
<dbReference type="Proteomes" id="UP000469452">
    <property type="component" value="Unassembled WGS sequence"/>
</dbReference>
<dbReference type="Gene3D" id="3.40.50.80">
    <property type="entry name" value="Nucleotide-binding domain of ferredoxin-NADP reductase (FNR) module"/>
    <property type="match status" value="1"/>
</dbReference>
<organism evidence="2 3">
    <name type="scientific">Aphanomyces astaci</name>
    <name type="common">Crayfish plague agent</name>
    <dbReference type="NCBI Taxonomy" id="112090"/>
    <lineage>
        <taxon>Eukaryota</taxon>
        <taxon>Sar</taxon>
        <taxon>Stramenopiles</taxon>
        <taxon>Oomycota</taxon>
        <taxon>Saprolegniomycetes</taxon>
        <taxon>Saprolegniales</taxon>
        <taxon>Verrucalvaceae</taxon>
        <taxon>Aphanomyces</taxon>
    </lineage>
</organism>
<dbReference type="InterPro" id="IPR017927">
    <property type="entry name" value="FAD-bd_FR_type"/>
</dbReference>
<dbReference type="AlphaFoldDB" id="A0A6A4ZWT6"/>
<dbReference type="PANTHER" id="PTHR42815:SF2">
    <property type="entry name" value="FAD-BINDING, PUTATIVE (AFU_ORTHOLOGUE AFUA_6G07600)-RELATED"/>
    <property type="match status" value="1"/>
</dbReference>